<feature type="transmembrane region" description="Helical" evidence="8">
    <location>
        <begin position="254"/>
        <end position="279"/>
    </location>
</feature>
<protein>
    <recommendedName>
        <fullName evidence="11">Alpha-1,6-mannosyltransferase</fullName>
    </recommendedName>
</protein>
<keyword evidence="2" id="KW-0328">Glycosyltransferase</keyword>
<feature type="transmembrane region" description="Helical" evidence="8">
    <location>
        <begin position="361"/>
        <end position="379"/>
    </location>
</feature>
<feature type="transmembrane region" description="Helical" evidence="8">
    <location>
        <begin position="24"/>
        <end position="43"/>
    </location>
</feature>
<dbReference type="GO" id="GO:0016020">
    <property type="term" value="C:membrane"/>
    <property type="evidence" value="ECO:0007669"/>
    <property type="project" value="UniProtKB-SubCell"/>
</dbReference>
<comment type="caution">
    <text evidence="9">The sequence shown here is derived from an EMBL/GenBank/DDBJ whole genome shotgun (WGS) entry which is preliminary data.</text>
</comment>
<organism evidence="9 10">
    <name type="scientific">Spirilliplanes yamanashiensis</name>
    <dbReference type="NCBI Taxonomy" id="42233"/>
    <lineage>
        <taxon>Bacteria</taxon>
        <taxon>Bacillati</taxon>
        <taxon>Actinomycetota</taxon>
        <taxon>Actinomycetes</taxon>
        <taxon>Micromonosporales</taxon>
        <taxon>Micromonosporaceae</taxon>
        <taxon>Spirilliplanes</taxon>
    </lineage>
</organism>
<feature type="transmembrane region" description="Helical" evidence="8">
    <location>
        <begin position="448"/>
        <end position="470"/>
    </location>
</feature>
<comment type="similarity">
    <text evidence="7">Belongs to the MptA/B family.</text>
</comment>
<feature type="transmembrane region" description="Helical" evidence="8">
    <location>
        <begin position="225"/>
        <end position="248"/>
    </location>
</feature>
<dbReference type="AlphaFoldDB" id="A0A8J3Y6X7"/>
<evidence type="ECO:0000256" key="1">
    <source>
        <dbReference type="ARBA" id="ARBA00004141"/>
    </source>
</evidence>
<evidence type="ECO:0000256" key="5">
    <source>
        <dbReference type="ARBA" id="ARBA00022989"/>
    </source>
</evidence>
<evidence type="ECO:0000313" key="10">
    <source>
        <dbReference type="Proteomes" id="UP000652013"/>
    </source>
</evidence>
<keyword evidence="3" id="KW-0808">Transferase</keyword>
<gene>
    <name evidence="9" type="ORF">Sya03_23530</name>
</gene>
<evidence type="ECO:0000256" key="8">
    <source>
        <dbReference type="SAM" id="Phobius"/>
    </source>
</evidence>
<keyword evidence="6 8" id="KW-0472">Membrane</keyword>
<feature type="transmembrane region" description="Helical" evidence="8">
    <location>
        <begin position="49"/>
        <end position="68"/>
    </location>
</feature>
<dbReference type="Pfam" id="PF26314">
    <property type="entry name" value="MptA_B_family"/>
    <property type="match status" value="1"/>
</dbReference>
<dbReference type="Proteomes" id="UP000652013">
    <property type="component" value="Unassembled WGS sequence"/>
</dbReference>
<sequence length="483" mass="48305">MIAPPVPVRAARPAAHAPAGRFGLARWGGFAAAAVLAAVTSGVPLPGLAVTAGGLLAMAGVAAAWLALGAVAATVPVRRLVAVAALWASPLLISRPLFSGDVWSYLAQGLIVARGQDPYTLGPAQALGADSAVTRHVSPYWMDTPAPYGPGWEALSGLVGRLTGEHLAAGVLLYRLVAVAGVLMIAWALPRLARRAGVPASRAVWLGLLNPLVLWHLVTGVHNDALMLGLLLAGVELVLAGAGLGAPAAAARVVAGFGLITLAANVKVVAAGAGCVLAVHLARRHRRPALTLLLAAGGGAALTVAICLGTGLGFGWIEALGSSSGVHSWLAPTNQVGFLIGGAGSLAGADLTAGAIHAARTAGAVAGAAGAGWVLWRVYRGRTDPLRGIGLLFAVMVVCGPVLHPWYVLWAILPLAASARSVREVRRLAGVSVVLAVALPPAGHGVAALAGGYALAALVVAAAVPAYRLLSARPAPLLAPLPA</sequence>
<proteinExistence type="inferred from homology"/>
<evidence type="ECO:0000256" key="3">
    <source>
        <dbReference type="ARBA" id="ARBA00022679"/>
    </source>
</evidence>
<evidence type="ECO:0000256" key="4">
    <source>
        <dbReference type="ARBA" id="ARBA00022692"/>
    </source>
</evidence>
<reference evidence="9" key="1">
    <citation type="submission" date="2021-01" db="EMBL/GenBank/DDBJ databases">
        <title>Whole genome shotgun sequence of Spirilliplanes yamanashiensis NBRC 15828.</title>
        <authorList>
            <person name="Komaki H."/>
            <person name="Tamura T."/>
        </authorList>
    </citation>
    <scope>NUCLEOTIDE SEQUENCE</scope>
    <source>
        <strain evidence="9">NBRC 15828</strain>
    </source>
</reference>
<name>A0A8J3Y6X7_9ACTN</name>
<dbReference type="GO" id="GO:0016757">
    <property type="term" value="F:glycosyltransferase activity"/>
    <property type="evidence" value="ECO:0007669"/>
    <property type="project" value="UniProtKB-KW"/>
</dbReference>
<keyword evidence="4 8" id="KW-0812">Transmembrane</keyword>
<keyword evidence="5 8" id="KW-1133">Transmembrane helix</keyword>
<dbReference type="NCBIfam" id="NF038066">
    <property type="entry name" value="MptB"/>
    <property type="match status" value="1"/>
</dbReference>
<dbReference type="InterPro" id="IPR049829">
    <property type="entry name" value="MptA/B-like"/>
</dbReference>
<evidence type="ECO:0000256" key="6">
    <source>
        <dbReference type="ARBA" id="ARBA00023136"/>
    </source>
</evidence>
<evidence type="ECO:0000256" key="2">
    <source>
        <dbReference type="ARBA" id="ARBA00022676"/>
    </source>
</evidence>
<keyword evidence="10" id="KW-1185">Reference proteome</keyword>
<accession>A0A8J3Y6X7</accession>
<feature type="transmembrane region" description="Helical" evidence="8">
    <location>
        <begin position="167"/>
        <end position="189"/>
    </location>
</feature>
<dbReference type="EMBL" id="BOOY01000016">
    <property type="protein sequence ID" value="GIJ03001.1"/>
    <property type="molecule type" value="Genomic_DNA"/>
</dbReference>
<feature type="transmembrane region" description="Helical" evidence="8">
    <location>
        <begin position="391"/>
        <end position="413"/>
    </location>
</feature>
<evidence type="ECO:0000313" key="9">
    <source>
        <dbReference type="EMBL" id="GIJ03001.1"/>
    </source>
</evidence>
<feature type="transmembrane region" description="Helical" evidence="8">
    <location>
        <begin position="291"/>
        <end position="317"/>
    </location>
</feature>
<evidence type="ECO:0000256" key="7">
    <source>
        <dbReference type="ARBA" id="ARBA00043987"/>
    </source>
</evidence>
<comment type="subcellular location">
    <subcellularLocation>
        <location evidence="1">Membrane</location>
        <topology evidence="1">Multi-pass membrane protein</topology>
    </subcellularLocation>
</comment>
<evidence type="ECO:0008006" key="11">
    <source>
        <dbReference type="Google" id="ProtNLM"/>
    </source>
</evidence>